<feature type="compositionally biased region" description="Polar residues" evidence="2">
    <location>
        <begin position="1338"/>
        <end position="1348"/>
    </location>
</feature>
<dbReference type="InterPro" id="IPR056199">
    <property type="entry name" value="SPEF2_C"/>
</dbReference>
<protein>
    <recommendedName>
        <fullName evidence="3">Calponin-homology (CH) domain-containing protein</fullName>
    </recommendedName>
</protein>
<evidence type="ECO:0000313" key="5">
    <source>
        <dbReference type="EMBL" id="CAF3532865.1"/>
    </source>
</evidence>
<name>A0A818J3R2_9BILA</name>
<evidence type="ECO:0000256" key="1">
    <source>
        <dbReference type="SAM" id="Coils"/>
    </source>
</evidence>
<feature type="compositionally biased region" description="Basic and acidic residues" evidence="2">
    <location>
        <begin position="1457"/>
        <end position="1474"/>
    </location>
</feature>
<dbReference type="InterPro" id="IPR052634">
    <property type="entry name" value="Sperm_flagellar-bone_growth"/>
</dbReference>
<reference evidence="5" key="1">
    <citation type="submission" date="2021-02" db="EMBL/GenBank/DDBJ databases">
        <authorList>
            <person name="Nowell W R."/>
        </authorList>
    </citation>
    <scope>NUCLEOTIDE SEQUENCE</scope>
</reference>
<feature type="compositionally biased region" description="Low complexity" evidence="2">
    <location>
        <begin position="1354"/>
        <end position="1370"/>
    </location>
</feature>
<dbReference type="Gene3D" id="3.40.50.300">
    <property type="entry name" value="P-loop containing nucleotide triphosphate hydrolases"/>
    <property type="match status" value="1"/>
</dbReference>
<feature type="compositionally biased region" description="Low complexity" evidence="2">
    <location>
        <begin position="1442"/>
        <end position="1456"/>
    </location>
</feature>
<feature type="region of interest" description="Disordered" evidence="2">
    <location>
        <begin position="1287"/>
        <end position="1411"/>
    </location>
</feature>
<accession>A0A818J3R2</accession>
<evidence type="ECO:0000259" key="3">
    <source>
        <dbReference type="PROSITE" id="PS50021"/>
    </source>
</evidence>
<dbReference type="Gene3D" id="1.10.418.10">
    <property type="entry name" value="Calponin-like domain"/>
    <property type="match status" value="1"/>
</dbReference>
<feature type="domain" description="Calponin-homology (CH)" evidence="3">
    <location>
        <begin position="1"/>
        <end position="106"/>
    </location>
</feature>
<feature type="coiled-coil region" evidence="1">
    <location>
        <begin position="153"/>
        <end position="196"/>
    </location>
</feature>
<dbReference type="PANTHER" id="PTHR14919">
    <property type="entry name" value="KPL2-RELATED"/>
    <property type="match status" value="1"/>
</dbReference>
<feature type="region of interest" description="Disordered" evidence="2">
    <location>
        <begin position="1442"/>
        <end position="1495"/>
    </location>
</feature>
<dbReference type="InterPro" id="IPR036872">
    <property type="entry name" value="CH_dom_sf"/>
</dbReference>
<sequence length="1932" mass="220801">MAHILIDWLNNDVELSKNIESSSNLANEFATGYLFGEILSKYGLQEDFPQFSTSKNSVSQLNNFTRIERTLHLLEIPFNTNNARQIMTMEKGAVQQLLYQLYTALNRKKKRNLTGAAMETMKAPATKILAQAETLQYQNLIRKKTTRQCDLSLQQLIAKHEQFKARQDEIINKQKYEDEEEKRQDLESKRQYLLNRSKEKRVKDAEMMAKLKLQQQDLGYELEIEPMPANVVLIPKTPPLLSKQAIEKKRRLKKEVEMQDTMNDIRRFEKRVLQHTEFDDDEGFDENTQGESTNLSDMELSSPYEQEPKDSASKMATTTSYELVAYTKPSQLGQVDPYILEIRRRLQEDIHARREREKRRRKVLVDQLRALEAIEDSKREESLVSHLLRQSQFERRLAVELLQTRHEKDILRQNRIAYEKQLEIRRRQDFVEAMDREAELARLARLEYAEQVRKDKELHDIIQADKAEAKHKKHIEFCTRLTWQLVDFALKIGEYRQLTENLIPAKVWREWNALFVGDRSFFDDEQRISEIQQDEIDRQEQKLHAQTVLQEESLKILDEGDFNEYRNMIGEWEPPAGSQSSTVITHVPPIDNPIFGYVVNRLHNIVHPPAVKIPPPLFPAFGLKLIILGKSFAGKSSALKRYGEENGVTILNIEQLLHEALEAFNNNELRAGETDETDMEYSAKIDHDDIPIPHGNSSVDQADTTDGEYPPGPHPTLDDLTDGTNTEKLNSKKNRMDKLTDRARLGSIIVQSMKLGESLSDRMAVELTVERLRRIPDGEGWIIDGFPTTYDQVKLLESALAGYEEEHPKDFDPMLAPNPRPTSPPEPYKSIIDLVVLFHVTNDIIIRRAAGRSFAPLANREFHEQYNSPPVGAATGFNGQEQVFPTKDAANDMEQLQHRITQFQDSYPRIEKFYSQYSKVVVVDETKSDSPLDEEQLYHELCRAIETHVDEEQAKIRQAEEERQREECERLAKEQEELEAKRRAEEEAVRAQEAAEATAAAERAAKEAAEAEAAVKKGGKGGKKDRSPVASAAKKGSPKTSAKKGKKEDEPTPTVGTVPLEPQGPPPPKPGSEEWIYIQEVIDLEIAAILSNYYDAVESNYIDACKLVFRNIRLERSYLIDHFYNVKVNFKIFLDQPDIKQEHVDLFVKEFNALPDDARDDDEFKQELHQRVEDLSDILHNIASERKEQSEKEREMVMTDGWVSDHLGLLTNHYVTLMQSEIDRYQDALRMLRDYYKSMQQPIPDEMKQDYARLPLFELMEGAERPASVAESLVDYDATKTPALSVGNADLESASQIGTPKKGKRASSASKSSKRTPSPPKSPKGGRKAAGKKEKETQQSLDNTSQSLGHDPSLKNLKPKLPLVPRRPLSAFDTTDNKKRSNQAAAAKKRTDDPNASEPSPPPPEDMDERLIFDAHRLANQYINDMLTSEQAVAELDSTATATASGGAAGSTAVGGKDTKGAGKDAKGDKKGAGGKDSAGKGGKKGAKKTDEPLVEHLVEATPEELAKRELRNKMKEEYLSALSHEVRICHARLMLIRDVGSRAITGLKNKADDTYARMFEWLGEKYKQETESIEIMAKIIRYAIESKEKIEQQLVLDRYSFYIAEDVIVAPPPIPPPRPLPLEEAVPELFTIDQLRELYKQIESLAAMLSNGSEFINWRLWLLFSSQPWPHPTQQELLNLLFTYAENDSDHSGFISRTTFNDIPLWFIMERPATPDDQSLPRPYNREYHLKQFWFDLFALDDNSSLLPYEDMLYYMAAVPNPLHGFCRALAIAERTAMPTLKEQLPQIDMQCATLSTQEYERFLEREREQLQDNETELPNDGFISVDGLHQVLHHGERKFGDTHRFATTEDPEDFASKERLYAVWNEMQIDRSSKIHLSALLNHPIIADMVANCCKYRAPDFKQILHLRQIDEMSAIDSHGHRTPEQTIIS</sequence>
<dbReference type="InterPro" id="IPR054517">
    <property type="entry name" value="SPEF2_D5"/>
</dbReference>
<organism evidence="5 6">
    <name type="scientific">Rotaria socialis</name>
    <dbReference type="NCBI Taxonomy" id="392032"/>
    <lineage>
        <taxon>Eukaryota</taxon>
        <taxon>Metazoa</taxon>
        <taxon>Spiralia</taxon>
        <taxon>Gnathifera</taxon>
        <taxon>Rotifera</taxon>
        <taxon>Eurotatoria</taxon>
        <taxon>Bdelloidea</taxon>
        <taxon>Philodinida</taxon>
        <taxon>Philodinidae</taxon>
        <taxon>Rotaria</taxon>
    </lineage>
</organism>
<feature type="region of interest" description="Disordered" evidence="2">
    <location>
        <begin position="686"/>
        <end position="729"/>
    </location>
</feature>
<comment type="caution">
    <text evidence="5">The sequence shown here is derived from an EMBL/GenBank/DDBJ whole genome shotgun (WGS) entry which is preliminary data.</text>
</comment>
<dbReference type="SUPFAM" id="SSF52540">
    <property type="entry name" value="P-loop containing nucleoside triphosphate hydrolases"/>
    <property type="match status" value="1"/>
</dbReference>
<dbReference type="Proteomes" id="UP000663825">
    <property type="component" value="Unassembled WGS sequence"/>
</dbReference>
<feature type="region of interest" description="Disordered" evidence="2">
    <location>
        <begin position="1011"/>
        <end position="1072"/>
    </location>
</feature>
<proteinExistence type="predicted"/>
<feature type="region of interest" description="Disordered" evidence="2">
    <location>
        <begin position="276"/>
        <end position="312"/>
    </location>
</feature>
<dbReference type="OrthoDB" id="62528at2759"/>
<dbReference type="Pfam" id="PF22946">
    <property type="entry name" value="SPEF2_D5"/>
    <property type="match status" value="1"/>
</dbReference>
<dbReference type="EMBL" id="CAJNYD010003620">
    <property type="protein sequence ID" value="CAF3532865.1"/>
    <property type="molecule type" value="Genomic_DNA"/>
</dbReference>
<dbReference type="Pfam" id="PF06294">
    <property type="entry name" value="CH_2"/>
    <property type="match status" value="1"/>
</dbReference>
<dbReference type="InterPro" id="IPR001715">
    <property type="entry name" value="CH_dom"/>
</dbReference>
<dbReference type="InterPro" id="IPR010441">
    <property type="entry name" value="CH_2"/>
</dbReference>
<feature type="compositionally biased region" description="Polar residues" evidence="2">
    <location>
        <begin position="695"/>
        <end position="704"/>
    </location>
</feature>
<evidence type="ECO:0000313" key="6">
    <source>
        <dbReference type="Proteomes" id="UP000663833"/>
    </source>
</evidence>
<keyword evidence="1" id="KW-0175">Coiled coil</keyword>
<dbReference type="Pfam" id="PF24082">
    <property type="entry name" value="SPEF2_C"/>
    <property type="match status" value="1"/>
</dbReference>
<dbReference type="Proteomes" id="UP000663833">
    <property type="component" value="Unassembled WGS sequence"/>
</dbReference>
<evidence type="ECO:0000256" key="2">
    <source>
        <dbReference type="SAM" id="MobiDB-lite"/>
    </source>
</evidence>
<dbReference type="PANTHER" id="PTHR14919:SF0">
    <property type="entry name" value="SPERM FLAGELLAR PROTEIN 2"/>
    <property type="match status" value="1"/>
</dbReference>
<dbReference type="PROSITE" id="PS50021">
    <property type="entry name" value="CH"/>
    <property type="match status" value="1"/>
</dbReference>
<dbReference type="EMBL" id="CAJNXB010002212">
    <property type="protein sequence ID" value="CAF3224367.1"/>
    <property type="molecule type" value="Genomic_DNA"/>
</dbReference>
<gene>
    <name evidence="5" type="ORF">LUA448_LOCUS27066</name>
    <name evidence="4" type="ORF">TIS948_LOCUS13787</name>
</gene>
<dbReference type="InterPro" id="IPR027417">
    <property type="entry name" value="P-loop_NTPase"/>
</dbReference>
<feature type="compositionally biased region" description="Polar residues" evidence="2">
    <location>
        <begin position="286"/>
        <end position="296"/>
    </location>
</feature>
<evidence type="ECO:0000313" key="4">
    <source>
        <dbReference type="EMBL" id="CAF3224367.1"/>
    </source>
</evidence>
<dbReference type="GO" id="GO:0005737">
    <property type="term" value="C:cytoplasm"/>
    <property type="evidence" value="ECO:0007669"/>
    <property type="project" value="UniProtKB-ARBA"/>
</dbReference>